<feature type="domain" description="Rubisco LSMT substrate-binding" evidence="4">
    <location>
        <begin position="267"/>
        <end position="401"/>
    </location>
</feature>
<dbReference type="PANTHER" id="PTHR13271">
    <property type="entry name" value="UNCHARACTERIZED PUTATIVE METHYLTRANSFERASE"/>
    <property type="match status" value="1"/>
</dbReference>
<accession>A0A835Z3C3</accession>
<dbReference type="InterPro" id="IPR050600">
    <property type="entry name" value="SETD3_SETD6_MTase"/>
</dbReference>
<evidence type="ECO:0000259" key="4">
    <source>
        <dbReference type="Pfam" id="PF09273"/>
    </source>
</evidence>
<dbReference type="SUPFAM" id="SSF81822">
    <property type="entry name" value="RuBisCo LSMT C-terminal, substrate-binding domain"/>
    <property type="match status" value="1"/>
</dbReference>
<keyword evidence="6" id="KW-1185">Reference proteome</keyword>
<name>A0A835Z3C3_9STRA</name>
<dbReference type="Gene3D" id="3.90.1420.10">
    <property type="entry name" value="Rubisco LSMT, substrate-binding domain"/>
    <property type="match status" value="1"/>
</dbReference>
<dbReference type="CDD" id="cd10527">
    <property type="entry name" value="SET_LSMT"/>
    <property type="match status" value="1"/>
</dbReference>
<organism evidence="5 6">
    <name type="scientific">Tribonema minus</name>
    <dbReference type="NCBI Taxonomy" id="303371"/>
    <lineage>
        <taxon>Eukaryota</taxon>
        <taxon>Sar</taxon>
        <taxon>Stramenopiles</taxon>
        <taxon>Ochrophyta</taxon>
        <taxon>PX clade</taxon>
        <taxon>Xanthophyceae</taxon>
        <taxon>Tribonematales</taxon>
        <taxon>Tribonemataceae</taxon>
        <taxon>Tribonema</taxon>
    </lineage>
</organism>
<dbReference type="Gene3D" id="3.90.1410.10">
    <property type="entry name" value="set domain protein methyltransferase, domain 1"/>
    <property type="match status" value="1"/>
</dbReference>
<dbReference type="OrthoDB" id="441812at2759"/>
<proteinExistence type="predicted"/>
<dbReference type="InterPro" id="IPR046341">
    <property type="entry name" value="SET_dom_sf"/>
</dbReference>
<dbReference type="GO" id="GO:0016279">
    <property type="term" value="F:protein-lysine N-methyltransferase activity"/>
    <property type="evidence" value="ECO:0007669"/>
    <property type="project" value="TreeGrafter"/>
</dbReference>
<keyword evidence="1" id="KW-0489">Methyltransferase</keyword>
<evidence type="ECO:0000256" key="2">
    <source>
        <dbReference type="ARBA" id="ARBA00022679"/>
    </source>
</evidence>
<dbReference type="SUPFAM" id="SSF82199">
    <property type="entry name" value="SET domain"/>
    <property type="match status" value="1"/>
</dbReference>
<dbReference type="InterPro" id="IPR036464">
    <property type="entry name" value="Rubisco_LSMT_subst-bd_sf"/>
</dbReference>
<dbReference type="Pfam" id="PF09273">
    <property type="entry name" value="Rubis-subs-bind"/>
    <property type="match status" value="1"/>
</dbReference>
<evidence type="ECO:0000256" key="1">
    <source>
        <dbReference type="ARBA" id="ARBA00022603"/>
    </source>
</evidence>
<dbReference type="AlphaFoldDB" id="A0A835Z3C3"/>
<reference evidence="5" key="1">
    <citation type="submission" date="2021-02" db="EMBL/GenBank/DDBJ databases">
        <title>First Annotated Genome of the Yellow-green Alga Tribonema minus.</title>
        <authorList>
            <person name="Mahan K.M."/>
        </authorList>
    </citation>
    <scope>NUCLEOTIDE SEQUENCE</scope>
    <source>
        <strain evidence="5">UTEX B ZZ1240</strain>
    </source>
</reference>
<sequence>MASCCEAVGSGAVSADTNALLQWFTSRGGSISSIEVQDLGPEAGLSLVTSSDVAQGQEVMTIPLQICMTTRANADELLALHLMAERLKGEDSAWVHYIRTLPRQLDTPLYWSIEERQWLQGTICGALTGVMERQIRRDWDAMIGPIAEAHAQLAGASIDDYTWALSNIWSRAFCYTLDNGDEQRCLVPVINAANHDPTAAGDLADIVHYDSAERCFRLTAGRAYANGEQFFILYGRYSNAKLLYTYGFALRDNPHCGVDFWVNVSAADANVDAKRRLLQSHDLTATQTYDFRGTIRRLPGGRVVLTAPLLATARQVQLSADELQLEGGGDAAAAERAFAGEIVTLRNELATYGALKSVLERKCGGYAVEVGGDGVEVGDEAAMPYRRRMARVVVAGELQLLRDAIEVLAAEAKALSESAGGFVPMDHPSRHRTI</sequence>
<dbReference type="GO" id="GO:0032259">
    <property type="term" value="P:methylation"/>
    <property type="evidence" value="ECO:0007669"/>
    <property type="project" value="UniProtKB-KW"/>
</dbReference>
<dbReference type="EMBL" id="JAFCMP010000323">
    <property type="protein sequence ID" value="KAG5181473.1"/>
    <property type="molecule type" value="Genomic_DNA"/>
</dbReference>
<protein>
    <recommendedName>
        <fullName evidence="4">Rubisco LSMT substrate-binding domain-containing protein</fullName>
    </recommendedName>
</protein>
<comment type="caution">
    <text evidence="5">The sequence shown here is derived from an EMBL/GenBank/DDBJ whole genome shotgun (WGS) entry which is preliminary data.</text>
</comment>
<evidence type="ECO:0000313" key="6">
    <source>
        <dbReference type="Proteomes" id="UP000664859"/>
    </source>
</evidence>
<evidence type="ECO:0000313" key="5">
    <source>
        <dbReference type="EMBL" id="KAG5181473.1"/>
    </source>
</evidence>
<dbReference type="PANTHER" id="PTHR13271:SF137">
    <property type="entry name" value="SET DOMAIN-CONTAINING PROTEIN"/>
    <property type="match status" value="1"/>
</dbReference>
<dbReference type="InterPro" id="IPR015353">
    <property type="entry name" value="Rubisco_LSMT_subst-bd"/>
</dbReference>
<gene>
    <name evidence="5" type="ORF">JKP88DRAFT_199881</name>
</gene>
<dbReference type="Proteomes" id="UP000664859">
    <property type="component" value="Unassembled WGS sequence"/>
</dbReference>
<evidence type="ECO:0000256" key="3">
    <source>
        <dbReference type="ARBA" id="ARBA00022691"/>
    </source>
</evidence>
<keyword evidence="2" id="KW-0808">Transferase</keyword>
<keyword evidence="3" id="KW-0949">S-adenosyl-L-methionine</keyword>